<dbReference type="InterPro" id="IPR012677">
    <property type="entry name" value="Nucleotide-bd_a/b_plait_sf"/>
</dbReference>
<keyword evidence="1" id="KW-0694">RNA-binding</keyword>
<evidence type="ECO:0000313" key="4">
    <source>
        <dbReference type="EMBL" id="GJQ10008.1"/>
    </source>
</evidence>
<feature type="region of interest" description="Disordered" evidence="2">
    <location>
        <begin position="804"/>
        <end position="832"/>
    </location>
</feature>
<dbReference type="GO" id="GO:0005737">
    <property type="term" value="C:cytoplasm"/>
    <property type="evidence" value="ECO:0007669"/>
    <property type="project" value="TreeGrafter"/>
</dbReference>
<evidence type="ECO:0000256" key="1">
    <source>
        <dbReference type="PROSITE-ProRule" id="PRU00176"/>
    </source>
</evidence>
<dbReference type="Gene3D" id="3.30.70.330">
    <property type="match status" value="1"/>
</dbReference>
<dbReference type="InterPro" id="IPR005062">
    <property type="entry name" value="SAC3/GANP/THP3_conserved"/>
</dbReference>
<proteinExistence type="predicted"/>
<feature type="region of interest" description="Disordered" evidence="2">
    <location>
        <begin position="1420"/>
        <end position="1449"/>
    </location>
</feature>
<evidence type="ECO:0000313" key="5">
    <source>
        <dbReference type="Proteomes" id="UP001061958"/>
    </source>
</evidence>
<organism evidence="4 5">
    <name type="scientific">Galdieria partita</name>
    <dbReference type="NCBI Taxonomy" id="83374"/>
    <lineage>
        <taxon>Eukaryota</taxon>
        <taxon>Rhodophyta</taxon>
        <taxon>Bangiophyceae</taxon>
        <taxon>Galdieriales</taxon>
        <taxon>Galdieriaceae</taxon>
        <taxon>Galdieria</taxon>
    </lineage>
</organism>
<feature type="region of interest" description="Disordered" evidence="2">
    <location>
        <begin position="212"/>
        <end position="241"/>
    </location>
</feature>
<dbReference type="InterPro" id="IPR000504">
    <property type="entry name" value="RRM_dom"/>
</dbReference>
<dbReference type="PANTHER" id="PTHR12436:SF3">
    <property type="entry name" value="GERMINAL-CENTER ASSOCIATED NUCLEAR PROTEIN"/>
    <property type="match status" value="1"/>
</dbReference>
<reference evidence="4" key="2">
    <citation type="submission" date="2022-01" db="EMBL/GenBank/DDBJ databases">
        <authorList>
            <person name="Hirooka S."/>
            <person name="Miyagishima S.Y."/>
        </authorList>
    </citation>
    <scope>NUCLEOTIDE SEQUENCE</scope>
    <source>
        <strain evidence="4">NBRC 102759</strain>
    </source>
</reference>
<dbReference type="InterPro" id="IPR045107">
    <property type="entry name" value="SAC3/GANP/THP3"/>
</dbReference>
<protein>
    <recommendedName>
        <fullName evidence="3">RRM domain-containing protein</fullName>
    </recommendedName>
</protein>
<comment type="caution">
    <text evidence="4">The sequence shown here is derived from an EMBL/GenBank/DDBJ whole genome shotgun (WGS) entry which is preliminary data.</text>
</comment>
<dbReference type="Proteomes" id="UP001061958">
    <property type="component" value="Unassembled WGS sequence"/>
</dbReference>
<feature type="compositionally biased region" description="Polar residues" evidence="2">
    <location>
        <begin position="804"/>
        <end position="819"/>
    </location>
</feature>
<dbReference type="Gene3D" id="1.25.40.990">
    <property type="match status" value="1"/>
</dbReference>
<name>A0A9C7PSN3_9RHOD</name>
<reference evidence="4" key="1">
    <citation type="journal article" date="2022" name="Proc. Natl. Acad. Sci. U.S.A.">
        <title>Life cycle and functional genomics of the unicellular red alga Galdieria for elucidating algal and plant evolution and industrial use.</title>
        <authorList>
            <person name="Hirooka S."/>
            <person name="Itabashi T."/>
            <person name="Ichinose T.M."/>
            <person name="Onuma R."/>
            <person name="Fujiwara T."/>
            <person name="Yamashita S."/>
            <person name="Jong L.W."/>
            <person name="Tomita R."/>
            <person name="Iwane A.H."/>
            <person name="Miyagishima S.Y."/>
        </authorList>
    </citation>
    <scope>NUCLEOTIDE SEQUENCE</scope>
    <source>
        <strain evidence="4">NBRC 102759</strain>
    </source>
</reference>
<dbReference type="EMBL" id="BQMJ01000012">
    <property type="protein sequence ID" value="GJQ10008.1"/>
    <property type="molecule type" value="Genomic_DNA"/>
</dbReference>
<dbReference type="PROSITE" id="PS50102">
    <property type="entry name" value="RRM"/>
    <property type="match status" value="1"/>
</dbReference>
<dbReference type="GO" id="GO:0006406">
    <property type="term" value="P:mRNA export from nucleus"/>
    <property type="evidence" value="ECO:0007669"/>
    <property type="project" value="TreeGrafter"/>
</dbReference>
<dbReference type="GO" id="GO:0070390">
    <property type="term" value="C:transcription export complex 2"/>
    <property type="evidence" value="ECO:0007669"/>
    <property type="project" value="TreeGrafter"/>
</dbReference>
<dbReference type="GO" id="GO:0003723">
    <property type="term" value="F:RNA binding"/>
    <property type="evidence" value="ECO:0007669"/>
    <property type="project" value="UniProtKB-UniRule"/>
</dbReference>
<feature type="domain" description="RRM" evidence="3">
    <location>
        <begin position="133"/>
        <end position="206"/>
    </location>
</feature>
<gene>
    <name evidence="4" type="ORF">GpartN1_g1799.t1</name>
</gene>
<evidence type="ECO:0000256" key="2">
    <source>
        <dbReference type="SAM" id="MobiDB-lite"/>
    </source>
</evidence>
<keyword evidence="5" id="KW-1185">Reference proteome</keyword>
<dbReference type="OrthoDB" id="21502at2759"/>
<sequence>MQNWIPNLTWGQYEQTESGNVTSIGLQNNAYYTDSEPSCSFGFNFSYSLGQSFLGYRSAQPSSQVFGNKPQNDYQNPKNILNFPLETRKTLEEKPQFIVQPKDPFSSRNDVRQATPFMSKPLEYPVEQRRKTAQLLLSRCSQEFCQEEVIRQYFETIVPGKVLQVQVKPERGSAIVSFSTEDDAESALLAGTPQGEYKLRMRYFIPRDYRRRHSSSNRDPYFSAETSGNEEEVDESSKMDTEDLPAFESAVPFLSGSLEQSRDWNPFGYSKESLTETRIATDDEFVLKMKRESRFTQNTVSDDEGEVEHIVDTGWRTAGEKQQLSAAQNLSGTCLEMCPSEERSRRELQRDLSIFEIDYTIPTVEGEPPKVDHSKAVKKYVRSAACQEAPKPSEIRPPHILEKTMEYLIENIVDRTDCSFAEVHNFVRDRTRSIRQDFTFQGVRNEMTIDIIEKTVRFHILSEQRLCEEDPSVYSSRQNMEQLDKCLISLREMYRERRTKGLSTSPNEGEFQAYYILSHFDPHSVWAVCRELDVHVLKSRQVAFALRIYQALRSTNYVGFFRLLQRAPYLVACMMQQHFSFIRKSALLIMQRCYSRFPVMPLTKLEELLAFEDIEDLLSFCESLGFVSDYLEDGTRVLRLDNRVVGDELTKYRSRRSLKCIEPKSKDFSVKDIMMGKTEIVENWIPSAKNQRNLFHVGESVGKESLPHKRREGLCLEDSEKKRTTKLSANAPEFIPFSQQQIEQTNSVPLQMNSPLRSVKEDFDGNKNSKWNYETLVKRVDTMSSVQQGMEETIPSASLLLTQFSTEGDDNSPPTVSQNRADRKRMSATPASKFDRISENIPKLDHFNLRPSNPGMPTGCLKRKNLFWSDEGVRRENSSFVEGKKSRIVEEQSEENADSMEVLVQKPKNIEHAVKREGEKVRYGNELWIVSQISQGSTLLKFLPQIRELHWKYKALASKSTVETERNKELSTMIDKTREIRQQLLQFLEGVNAKYVNSKEKKLGNMVRSIRELFEDLEVLTSDMISTQDQWQHEQERVNDAVSSFIRAPAEAVRNYSRNRDRAGLIHTPRGQDKAYSFTRVSQETHSVGDTEVRHKICLMTVKRLGSQKEQKVILQGLKMLSFGVISEKQNSSHFIVPLMDGCCEVWFMGSDTAFEQGFSMMAKPKVLTTVVYDALRINWNLWKKKLKSFISKNFSVAVTMLVFVHNEQYCRESSDLDNLVGDELSQLQKDGFVTSITILLTDRKHLHEYSYKLADIWEKIVNDAERVFQGTKYLWIGPSISTGYYTTLELAMSCVRLAFDELFLCNHSLETLCEEIFGWIANKLLTISSLCLPDSKYRENFDIASKAFQKLCWNANYIFKTLLEVELSKEELVLFITDHSNNWWQNVEDLVESSLGSASTISLPILLDSLLEDKERPGNVRLSKSRTTETRRRNRRADISQLNSSSSHTSCAEAIEEIPEWLQLERQHLAELEDRMRVSTIQDSAILTALIDTKRVLP</sequence>
<dbReference type="SUPFAM" id="SSF54928">
    <property type="entry name" value="RNA-binding domain, RBD"/>
    <property type="match status" value="1"/>
</dbReference>
<accession>A0A9C7PSN3</accession>
<evidence type="ECO:0000259" key="3">
    <source>
        <dbReference type="PROSITE" id="PS50102"/>
    </source>
</evidence>
<dbReference type="PANTHER" id="PTHR12436">
    <property type="entry name" value="80 KDA MCM3-ASSOCIATED PROTEIN"/>
    <property type="match status" value="1"/>
</dbReference>
<dbReference type="Pfam" id="PF03399">
    <property type="entry name" value="SAC3_GANP"/>
    <property type="match status" value="1"/>
</dbReference>
<dbReference type="InterPro" id="IPR035979">
    <property type="entry name" value="RBD_domain_sf"/>
</dbReference>